<dbReference type="EC" id="4.2.1.24" evidence="3 9"/>
<accession>A0ABW4S2W4</accession>
<dbReference type="PANTHER" id="PTHR11458">
    <property type="entry name" value="DELTA-AMINOLEVULINIC ACID DEHYDRATASE"/>
    <property type="match status" value="1"/>
</dbReference>
<comment type="catalytic activity">
    <reaction evidence="8 9">
        <text>2 5-aminolevulinate = porphobilinogen + 2 H2O + H(+)</text>
        <dbReference type="Rhea" id="RHEA:24064"/>
        <dbReference type="ChEBI" id="CHEBI:15377"/>
        <dbReference type="ChEBI" id="CHEBI:15378"/>
        <dbReference type="ChEBI" id="CHEBI:58126"/>
        <dbReference type="ChEBI" id="CHEBI:356416"/>
        <dbReference type="EC" id="4.2.1.24"/>
    </reaction>
</comment>
<evidence type="ECO:0000313" key="11">
    <source>
        <dbReference type="EMBL" id="MFD1911925.1"/>
    </source>
</evidence>
<dbReference type="NCBIfam" id="NF006762">
    <property type="entry name" value="PRK09283.1"/>
    <property type="match status" value="1"/>
</dbReference>
<dbReference type="InterPro" id="IPR030656">
    <property type="entry name" value="ALAD_AS"/>
</dbReference>
<evidence type="ECO:0000256" key="4">
    <source>
        <dbReference type="ARBA" id="ARBA00020771"/>
    </source>
</evidence>
<comment type="pathway">
    <text evidence="1">Porphyrin-containing compound metabolism; protoporphyrin-IX biosynthesis; coproporphyrinogen-III from 5-aminolevulinate: step 1/4.</text>
</comment>
<evidence type="ECO:0000256" key="9">
    <source>
        <dbReference type="RuleBase" id="RU000515"/>
    </source>
</evidence>
<dbReference type="RefSeq" id="WP_390260242.1">
    <property type="nucleotide sequence ID" value="NZ_JBHUGH010000005.1"/>
</dbReference>
<evidence type="ECO:0000256" key="8">
    <source>
        <dbReference type="ARBA" id="ARBA00047651"/>
    </source>
</evidence>
<name>A0ABW4S2W4_9RHOB</name>
<dbReference type="Proteomes" id="UP001597353">
    <property type="component" value="Unassembled WGS sequence"/>
</dbReference>
<dbReference type="PANTHER" id="PTHR11458:SF0">
    <property type="entry name" value="DELTA-AMINOLEVULINIC ACID DEHYDRATASE"/>
    <property type="match status" value="1"/>
</dbReference>
<evidence type="ECO:0000256" key="6">
    <source>
        <dbReference type="ARBA" id="ARBA00023239"/>
    </source>
</evidence>
<sequence length="334" mass="36267">MHPIHAPFPAGRLRRTRKSPALRDLCQENVLTAKDLIWPVFVREGTDVEEPVASMPGVSRLSVDRVVRAAEEAAGLDIPAICLFPYTELHLKTEGCEEAWNPDNLTNRAIRAIKAAVPDIAVMTDVALDPYNITGHDGFLRDGEILNDETLEALVRMALAQAEAGADIIGPSDMMDGRIGALRNALEGAGHRNVVLLSYAAKYASAFYGPFRDAVGAGSLLTGDKKTYQMNPGNSDEALRLVARDLAEGADMVMIKPGMPYLDICRRVKENFGVPTYAYQVSGEYAMIRGAADRGWINGEAAMIESLLAFKRAGCDGILTYFAPEVARLLGRAM</sequence>
<organism evidence="11 12">
    <name type="scientific">Halodurantibacterium flavum</name>
    <dbReference type="NCBI Taxonomy" id="1382802"/>
    <lineage>
        <taxon>Bacteria</taxon>
        <taxon>Pseudomonadati</taxon>
        <taxon>Pseudomonadota</taxon>
        <taxon>Alphaproteobacteria</taxon>
        <taxon>Rhodobacterales</taxon>
        <taxon>Paracoccaceae</taxon>
        <taxon>Halodurantibacterium</taxon>
    </lineage>
</organism>
<evidence type="ECO:0000256" key="2">
    <source>
        <dbReference type="ARBA" id="ARBA00008055"/>
    </source>
</evidence>
<evidence type="ECO:0000313" key="12">
    <source>
        <dbReference type="Proteomes" id="UP001597353"/>
    </source>
</evidence>
<dbReference type="CDD" id="cd04823">
    <property type="entry name" value="ALAD_PBGS_aspartate_rich"/>
    <property type="match status" value="1"/>
</dbReference>
<proteinExistence type="inferred from homology"/>
<keyword evidence="5" id="KW-0350">Heme biosynthesis</keyword>
<dbReference type="InterPro" id="IPR013785">
    <property type="entry name" value="Aldolase_TIM"/>
</dbReference>
<evidence type="ECO:0000256" key="5">
    <source>
        <dbReference type="ARBA" id="ARBA00023133"/>
    </source>
</evidence>
<evidence type="ECO:0000256" key="7">
    <source>
        <dbReference type="ARBA" id="ARBA00023244"/>
    </source>
</evidence>
<keyword evidence="6 9" id="KW-0456">Lyase</keyword>
<keyword evidence="12" id="KW-1185">Reference proteome</keyword>
<evidence type="ECO:0000256" key="10">
    <source>
        <dbReference type="RuleBase" id="RU004161"/>
    </source>
</evidence>
<keyword evidence="7 9" id="KW-0627">Porphyrin biosynthesis</keyword>
<comment type="similarity">
    <text evidence="2 10">Belongs to the ALAD family.</text>
</comment>
<reference evidence="12" key="1">
    <citation type="journal article" date="2019" name="Int. J. Syst. Evol. Microbiol.">
        <title>The Global Catalogue of Microorganisms (GCM) 10K type strain sequencing project: providing services to taxonomists for standard genome sequencing and annotation.</title>
        <authorList>
            <consortium name="The Broad Institute Genomics Platform"/>
            <consortium name="The Broad Institute Genome Sequencing Center for Infectious Disease"/>
            <person name="Wu L."/>
            <person name="Ma J."/>
        </authorList>
    </citation>
    <scope>NUCLEOTIDE SEQUENCE [LARGE SCALE GENOMIC DNA]</scope>
    <source>
        <strain evidence="12">CGMCC 4.7242</strain>
    </source>
</reference>
<dbReference type="PRINTS" id="PR00144">
    <property type="entry name" value="DALDHYDRTASE"/>
</dbReference>
<comment type="subunit">
    <text evidence="9">Homooctamer.</text>
</comment>
<dbReference type="PROSITE" id="PS00169">
    <property type="entry name" value="D_ALA_DEHYDRATASE"/>
    <property type="match status" value="1"/>
</dbReference>
<gene>
    <name evidence="11" type="primary">hemB</name>
    <name evidence="11" type="ORF">ACFSGJ_06820</name>
</gene>
<protein>
    <recommendedName>
        <fullName evidence="4 9">Delta-aminolevulinic acid dehydratase</fullName>
        <ecNumber evidence="3 9">4.2.1.24</ecNumber>
    </recommendedName>
</protein>
<evidence type="ECO:0000256" key="1">
    <source>
        <dbReference type="ARBA" id="ARBA00004694"/>
    </source>
</evidence>
<dbReference type="Pfam" id="PF00490">
    <property type="entry name" value="ALAD"/>
    <property type="match status" value="1"/>
</dbReference>
<dbReference type="EMBL" id="JBHUGH010000005">
    <property type="protein sequence ID" value="MFD1911925.1"/>
    <property type="molecule type" value="Genomic_DNA"/>
</dbReference>
<dbReference type="GO" id="GO:0004655">
    <property type="term" value="F:porphobilinogen synthase activity"/>
    <property type="evidence" value="ECO:0007669"/>
    <property type="project" value="UniProtKB-EC"/>
</dbReference>
<evidence type="ECO:0000256" key="3">
    <source>
        <dbReference type="ARBA" id="ARBA00012053"/>
    </source>
</evidence>
<dbReference type="PIRSF" id="PIRSF001415">
    <property type="entry name" value="Porphbilin_synth"/>
    <property type="match status" value="1"/>
</dbReference>
<dbReference type="SUPFAM" id="SSF51569">
    <property type="entry name" value="Aldolase"/>
    <property type="match status" value="1"/>
</dbReference>
<dbReference type="InterPro" id="IPR001731">
    <property type="entry name" value="ALAD"/>
</dbReference>
<comment type="caution">
    <text evidence="11">The sequence shown here is derived from an EMBL/GenBank/DDBJ whole genome shotgun (WGS) entry which is preliminary data.</text>
</comment>
<dbReference type="SMART" id="SM01004">
    <property type="entry name" value="ALAD"/>
    <property type="match status" value="1"/>
</dbReference>
<dbReference type="Gene3D" id="3.20.20.70">
    <property type="entry name" value="Aldolase class I"/>
    <property type="match status" value="1"/>
</dbReference>